<accession>A0ABY6QQV8</accession>
<dbReference type="RefSeq" id="WP_190105803.1">
    <property type="nucleotide sequence ID" value="NZ_BMUH01000013.1"/>
</dbReference>
<evidence type="ECO:0000256" key="2">
    <source>
        <dbReference type="SAM" id="SignalP"/>
    </source>
</evidence>
<name>A0ABY6QQV8_9ACTN</name>
<feature type="chain" id="PRO_5046998072" description="Lipoprotein" evidence="2">
    <location>
        <begin position="25"/>
        <end position="218"/>
    </location>
</feature>
<reference evidence="3" key="1">
    <citation type="submission" date="2021-09" db="EMBL/GenBank/DDBJ databases">
        <title>Complete genome sequence and metabolic characterization of Streptomyces tanashiensis DSM 731 the producer of antibacterial Kalafungin and diverse secondary metabolites.</title>
        <authorList>
            <person name="Abbasi M.N."/>
            <person name="Anwar M.N."/>
            <person name="Alam K."/>
            <person name="Shoaib M."/>
            <person name="Lin Z."/>
            <person name="Hayat M."/>
            <person name="Ali M.I."/>
            <person name="Malik H.M.T."/>
            <person name="Ahmed I."/>
            <person name="Li A."/>
            <person name="Hailong Wang H."/>
            <person name="Zhang Y."/>
        </authorList>
    </citation>
    <scope>NUCLEOTIDE SEQUENCE</scope>
    <source>
        <strain evidence="3">Kala</strain>
    </source>
</reference>
<keyword evidence="4" id="KW-1185">Reference proteome</keyword>
<dbReference type="Proteomes" id="UP001164506">
    <property type="component" value="Chromosome"/>
</dbReference>
<feature type="signal peptide" evidence="2">
    <location>
        <begin position="1"/>
        <end position="24"/>
    </location>
</feature>
<evidence type="ECO:0008006" key="5">
    <source>
        <dbReference type="Google" id="ProtNLM"/>
    </source>
</evidence>
<feature type="region of interest" description="Disordered" evidence="1">
    <location>
        <begin position="193"/>
        <end position="218"/>
    </location>
</feature>
<dbReference type="GeneID" id="95598653"/>
<proteinExistence type="predicted"/>
<protein>
    <recommendedName>
        <fullName evidence="5">Lipoprotein</fullName>
    </recommendedName>
</protein>
<organism evidence="3 4">
    <name type="scientific">Streptomyces tanashiensis</name>
    <dbReference type="NCBI Taxonomy" id="67367"/>
    <lineage>
        <taxon>Bacteria</taxon>
        <taxon>Bacillati</taxon>
        <taxon>Actinomycetota</taxon>
        <taxon>Actinomycetes</taxon>
        <taxon>Kitasatosporales</taxon>
        <taxon>Streptomycetaceae</taxon>
        <taxon>Streptomyces</taxon>
    </lineage>
</organism>
<dbReference type="EMBL" id="CP084204">
    <property type="protein sequence ID" value="UZX19997.1"/>
    <property type="molecule type" value="Genomic_DNA"/>
</dbReference>
<evidence type="ECO:0000313" key="4">
    <source>
        <dbReference type="Proteomes" id="UP001164506"/>
    </source>
</evidence>
<dbReference type="PROSITE" id="PS51257">
    <property type="entry name" value="PROKAR_LIPOPROTEIN"/>
    <property type="match status" value="1"/>
</dbReference>
<sequence>MKITKAALSACAVAALLTGTVACTSESGGTAARPTKTAATACANGTYTWFNVDARDVLTGIAEKQKLGKGGGPLTNELTRLHTPATAVIFEKGPRLDTKATLRSLGAHTGDYEAAEGDVYDFADVRRPAPKLQSRTTSVDGAGTFVDFAYVHQVTADFQYSCDNGARAAGRAIGWTVDGSGVLECSTPIEKAEAGDPAQEAARLSCGRTSPAAGGKKG</sequence>
<gene>
    <name evidence="3" type="ORF">LDH80_04375</name>
</gene>
<evidence type="ECO:0000313" key="3">
    <source>
        <dbReference type="EMBL" id="UZX19997.1"/>
    </source>
</evidence>
<keyword evidence="2" id="KW-0732">Signal</keyword>
<evidence type="ECO:0000256" key="1">
    <source>
        <dbReference type="SAM" id="MobiDB-lite"/>
    </source>
</evidence>